<reference evidence="1" key="2">
    <citation type="submission" date="2018-05" db="EMBL/GenBank/DDBJ databases">
        <title>Effector identification in a new, highly contiguous assembly of the strawberry crown rot pathogen Phytophthora cactorum.</title>
        <authorList>
            <person name="Armitage A.D."/>
            <person name="Nellist C.F."/>
            <person name="Bates H."/>
            <person name="Vickerstaff R.J."/>
            <person name="Harrison R.J."/>
        </authorList>
    </citation>
    <scope>NUCLEOTIDE SEQUENCE</scope>
    <source>
        <strain evidence="1">P421</strain>
    </source>
</reference>
<keyword evidence="3" id="KW-1185">Reference proteome</keyword>
<proteinExistence type="predicted"/>
<dbReference type="EMBL" id="MJFZ01000032">
    <property type="protein sequence ID" value="RAW41327.1"/>
    <property type="molecule type" value="Genomic_DNA"/>
</dbReference>
<evidence type="ECO:0000313" key="3">
    <source>
        <dbReference type="Proteomes" id="UP000251314"/>
    </source>
</evidence>
<dbReference type="Proteomes" id="UP000251314">
    <property type="component" value="Unassembled WGS sequence"/>
</dbReference>
<dbReference type="VEuPathDB" id="FungiDB:PC110_g2489"/>
<reference evidence="2 3" key="1">
    <citation type="submission" date="2018-01" db="EMBL/GenBank/DDBJ databases">
        <title>Draft genome of the strawberry crown rot pathogen Phytophthora cactorum.</title>
        <authorList>
            <person name="Armitage A.D."/>
            <person name="Lysoe E."/>
            <person name="Nellist C.F."/>
            <person name="Harrison R.J."/>
            <person name="Brurberg M.B."/>
        </authorList>
    </citation>
    <scope>NUCLEOTIDE SEQUENCE [LARGE SCALE GENOMIC DNA]</scope>
    <source>
        <strain evidence="2 3">10300</strain>
    </source>
</reference>
<protein>
    <submittedName>
        <fullName evidence="2">Uncharacterized protein</fullName>
    </submittedName>
</protein>
<dbReference type="OrthoDB" id="10282803at2759"/>
<name>A0A329SWS5_9STRA</name>
<comment type="caution">
    <text evidence="2">The sequence shown here is derived from an EMBL/GenBank/DDBJ whole genome shotgun (WGS) entry which is preliminary data.</text>
</comment>
<sequence>MLTLKARELASDTNIKGFEASDKWVNGSAGEAVTT</sequence>
<dbReference type="EMBL" id="RCMV01003604">
    <property type="protein sequence ID" value="KAG3198204.1"/>
    <property type="molecule type" value="Genomic_DNA"/>
</dbReference>
<dbReference type="Proteomes" id="UP000760860">
    <property type="component" value="Unassembled WGS sequence"/>
</dbReference>
<evidence type="ECO:0000313" key="1">
    <source>
        <dbReference type="EMBL" id="KAG3198204.1"/>
    </source>
</evidence>
<accession>A0A329SWS5</accession>
<gene>
    <name evidence="2" type="ORF">PC110_g2489</name>
    <name evidence="1" type="ORF">PC129_g24405</name>
</gene>
<dbReference type="AlphaFoldDB" id="A0A329SWS5"/>
<organism evidence="2 3">
    <name type="scientific">Phytophthora cactorum</name>
    <dbReference type="NCBI Taxonomy" id="29920"/>
    <lineage>
        <taxon>Eukaryota</taxon>
        <taxon>Sar</taxon>
        <taxon>Stramenopiles</taxon>
        <taxon>Oomycota</taxon>
        <taxon>Peronosporomycetes</taxon>
        <taxon>Peronosporales</taxon>
        <taxon>Peronosporaceae</taxon>
        <taxon>Phytophthora</taxon>
    </lineage>
</organism>
<evidence type="ECO:0000313" key="2">
    <source>
        <dbReference type="EMBL" id="RAW41327.1"/>
    </source>
</evidence>